<dbReference type="PROSITE" id="PS50838">
    <property type="entry name" value="MAGE"/>
    <property type="match status" value="1"/>
</dbReference>
<dbReference type="InterPro" id="IPR002190">
    <property type="entry name" value="MHD_dom"/>
</dbReference>
<dbReference type="InterPro" id="IPR021072">
    <property type="entry name" value="MAGE_N"/>
</dbReference>
<reference evidence="3 4" key="2">
    <citation type="journal article" date="2018" name="Annu Rev Anim Biosci">
        <title>Bat Biology, Genomes, and the Bat1K Project: To Generate Chromosome-Level Genomes for All Living Bat Species.</title>
        <authorList>
            <person name="Teeling E.C."/>
            <person name="Vernes S.C."/>
            <person name="Davalos L.M."/>
            <person name="Ray D.A."/>
            <person name="Gilbert M.T.P."/>
            <person name="Myers E."/>
        </authorList>
    </citation>
    <scope>NUCLEOTIDE SEQUENCE</scope>
</reference>
<keyword evidence="4" id="KW-1185">Reference proteome</keyword>
<feature type="compositionally biased region" description="Low complexity" evidence="1">
    <location>
        <begin position="92"/>
        <end position="110"/>
    </location>
</feature>
<dbReference type="Ensembl" id="ENSRFET00010000509.1">
    <property type="protein sequence ID" value="ENSRFEP00010000451.1"/>
    <property type="gene ID" value="ENSRFEG00010000357.1"/>
</dbReference>
<dbReference type="InterPro" id="IPR041899">
    <property type="entry name" value="MAGE_WH2"/>
</dbReference>
<reference evidence="3" key="4">
    <citation type="submission" date="2025-08" db="UniProtKB">
        <authorList>
            <consortium name="Ensembl"/>
        </authorList>
    </citation>
    <scope>IDENTIFICATION</scope>
</reference>
<sequence>VGTEVPARAVTPQCLPSCAHSSLVRPTKVVMAFHQKNPQCSHSEMLGLELAQVSQALEETHLSSCPTMPGNSKGAPDAGIPSAPEGVQSFPSSSTAVRANSSSKSYTGSSNQEENDTASQAGPDPRNVPIDAFDKNVGLLVNFMLLKYQMKGPLTKADMLSVTKEYKDHFVEIFLRASERLEIVFGLDVKEVDPINHYYGILIKIGLTYDGMLHGEKGIPKTGVLILILGVIFMNGNRATEEKIWEVLNLTGIYSETKHFIFGEVRELITKVFVEENYLKYQQVANSDPVQFEFLWGPRAHAETTKMQVLEFLAKVNGTDPSSFPSQYEEALQDEEERAHARIS</sequence>
<reference evidence="3" key="5">
    <citation type="submission" date="2025-09" db="UniProtKB">
        <authorList>
            <consortium name="Ensembl"/>
        </authorList>
    </citation>
    <scope>IDENTIFICATION</scope>
</reference>
<protein>
    <submittedName>
        <fullName evidence="3">MAGE family member B16</fullName>
    </submittedName>
</protein>
<dbReference type="FunFam" id="1.10.10.1200:FF:000007">
    <property type="entry name" value="Melanoma-associated antigen C2"/>
    <property type="match status" value="1"/>
</dbReference>
<evidence type="ECO:0000313" key="4">
    <source>
        <dbReference type="Proteomes" id="UP000472240"/>
    </source>
</evidence>
<dbReference type="Pfam" id="PF01454">
    <property type="entry name" value="MAGE"/>
    <property type="match status" value="1"/>
</dbReference>
<evidence type="ECO:0000259" key="2">
    <source>
        <dbReference type="PROSITE" id="PS50838"/>
    </source>
</evidence>
<dbReference type="InterPro" id="IPR037445">
    <property type="entry name" value="MAGE"/>
</dbReference>
<dbReference type="GO" id="GO:0005634">
    <property type="term" value="C:nucleus"/>
    <property type="evidence" value="ECO:0007669"/>
    <property type="project" value="TreeGrafter"/>
</dbReference>
<dbReference type="InterPro" id="IPR041898">
    <property type="entry name" value="MAGE_WH1"/>
</dbReference>
<dbReference type="Gene3D" id="1.10.10.1210">
    <property type="entry name" value="MAGE homology domain, winged helix WH2 motif"/>
    <property type="match status" value="1"/>
</dbReference>
<dbReference type="PANTHER" id="PTHR11736:SF145">
    <property type="entry name" value="MELANOMA-ASSOCIATED ANTIGEN B16"/>
    <property type="match status" value="1"/>
</dbReference>
<feature type="domain" description="MAGE" evidence="2">
    <location>
        <begin position="133"/>
        <end position="331"/>
    </location>
</feature>
<dbReference type="Gene3D" id="1.10.10.1200">
    <property type="entry name" value="MAGE homology domain, winged helix WH1 motif"/>
    <property type="match status" value="1"/>
</dbReference>
<evidence type="ECO:0000256" key="1">
    <source>
        <dbReference type="SAM" id="MobiDB-lite"/>
    </source>
</evidence>
<dbReference type="Pfam" id="PF12440">
    <property type="entry name" value="MAGE_N"/>
    <property type="match status" value="1"/>
</dbReference>
<dbReference type="Proteomes" id="UP000472240">
    <property type="component" value="Chromosome 1"/>
</dbReference>
<dbReference type="SMART" id="SM01373">
    <property type="entry name" value="MAGE"/>
    <property type="match status" value="1"/>
</dbReference>
<feature type="compositionally biased region" description="Polar residues" evidence="1">
    <location>
        <begin position="61"/>
        <end position="70"/>
    </location>
</feature>
<dbReference type="PANTHER" id="PTHR11736">
    <property type="entry name" value="MELANOMA-ASSOCIATED ANTIGEN MAGE ANTIGEN"/>
    <property type="match status" value="1"/>
</dbReference>
<dbReference type="OMA" id="ECEDHFT"/>
<dbReference type="AlphaFoldDB" id="A0A671DHU8"/>
<name>A0A671DHU8_RHIFE</name>
<feature type="region of interest" description="Disordered" evidence="1">
    <location>
        <begin position="61"/>
        <end position="127"/>
    </location>
</feature>
<dbReference type="GO" id="GO:0000122">
    <property type="term" value="P:negative regulation of transcription by RNA polymerase II"/>
    <property type="evidence" value="ECO:0007669"/>
    <property type="project" value="TreeGrafter"/>
</dbReference>
<dbReference type="GeneTree" id="ENSGT00940000162825"/>
<reference evidence="3 4" key="1">
    <citation type="journal article" date="2015" name="Annu Rev Anim Biosci">
        <title>The Genome 10K Project: a way forward.</title>
        <authorList>
            <person name="Koepfli K.P."/>
            <person name="Paten B."/>
            <person name="O'Brien S.J."/>
            <person name="Koepfli K.P."/>
            <person name="Paten B."/>
            <person name="Antunes A."/>
            <person name="Belov K."/>
            <person name="Bustamante C."/>
            <person name="Castoe T.A."/>
            <person name="Clawson H."/>
            <person name="Crawford A.J."/>
            <person name="Diekhans M."/>
            <person name="Distel D."/>
            <person name="Durbin R."/>
            <person name="Earl D."/>
            <person name="Fujita M.K."/>
            <person name="Gamble T."/>
            <person name="Georges A."/>
            <person name="Gemmell N."/>
            <person name="Gilbert M.T."/>
            <person name="Graves J.M."/>
            <person name="Green R.E."/>
            <person name="Hickey G."/>
            <person name="Jarvis E.D."/>
            <person name="Johnson W."/>
            <person name="Komissarov A."/>
            <person name="Korf I."/>
            <person name="Kuhn R."/>
            <person name="Larkin D.M."/>
            <person name="Lewin H."/>
            <person name="Lopez J.V."/>
            <person name="Ma J."/>
            <person name="Marques-Bonet T."/>
            <person name="Miller W."/>
            <person name="Murphy R."/>
            <person name="Pevzner P."/>
            <person name="Shapiro B."/>
            <person name="Steiner C."/>
            <person name="Tamazian G."/>
            <person name="Venkatesh B."/>
            <person name="Wang J."/>
            <person name="Wayne R."/>
            <person name="Wiley E."/>
            <person name="Yang H."/>
            <person name="Zhang G."/>
            <person name="Haussler D."/>
            <person name="Ryder O."/>
            <person name="O'Brien S.J."/>
        </authorList>
    </citation>
    <scope>NUCLEOTIDE SEQUENCE</scope>
</reference>
<reference evidence="4" key="3">
    <citation type="submission" date="2018-12" db="EMBL/GenBank/DDBJ databases">
        <title>G10K-VGP greater horseshoe bat female genome, primary haplotype.</title>
        <authorList>
            <person name="Teeling E."/>
            <person name="Myers G."/>
            <person name="Vernes S."/>
            <person name="Pippel M."/>
            <person name="Winkler S."/>
            <person name="Fedrigo O."/>
            <person name="Rhie A."/>
            <person name="Koren S."/>
            <person name="Phillippy A."/>
            <person name="Lewin H."/>
            <person name="Damas J."/>
            <person name="Howe K."/>
            <person name="Mountcastle J."/>
            <person name="Jarvis E.D."/>
        </authorList>
    </citation>
    <scope>NUCLEOTIDE SEQUENCE [LARGE SCALE GENOMIC DNA]</scope>
</reference>
<organism evidence="3 4">
    <name type="scientific">Rhinolophus ferrumequinum</name>
    <name type="common">Greater horseshoe bat</name>
    <dbReference type="NCBI Taxonomy" id="59479"/>
    <lineage>
        <taxon>Eukaryota</taxon>
        <taxon>Metazoa</taxon>
        <taxon>Chordata</taxon>
        <taxon>Craniata</taxon>
        <taxon>Vertebrata</taxon>
        <taxon>Euteleostomi</taxon>
        <taxon>Mammalia</taxon>
        <taxon>Eutheria</taxon>
        <taxon>Laurasiatheria</taxon>
        <taxon>Chiroptera</taxon>
        <taxon>Yinpterochiroptera</taxon>
        <taxon>Rhinolophoidea</taxon>
        <taxon>Rhinolophidae</taxon>
        <taxon>Rhinolophinae</taxon>
        <taxon>Rhinolophus</taxon>
    </lineage>
</organism>
<dbReference type="SMART" id="SM01392">
    <property type="entry name" value="MAGE_N"/>
    <property type="match status" value="1"/>
</dbReference>
<feature type="region of interest" description="Disordered" evidence="1">
    <location>
        <begin position="321"/>
        <end position="344"/>
    </location>
</feature>
<evidence type="ECO:0000313" key="3">
    <source>
        <dbReference type="Ensembl" id="ENSRFEP00010000451.1"/>
    </source>
</evidence>
<accession>A0A671DHU8</accession>
<gene>
    <name evidence="3" type="primary">MAGEB16</name>
</gene>
<proteinExistence type="predicted"/>
<dbReference type="FunFam" id="1.10.10.1210:FF:000001">
    <property type="entry name" value="melanoma-associated antigen D1"/>
    <property type="match status" value="1"/>
</dbReference>
<dbReference type="InParanoid" id="A0A671DHU8"/>